<dbReference type="AlphaFoldDB" id="A0A0F8X7N5"/>
<comment type="caution">
    <text evidence="1">The sequence shown here is derived from an EMBL/GenBank/DDBJ whole genome shotgun (WGS) entry which is preliminary data.</text>
</comment>
<protein>
    <submittedName>
        <fullName evidence="1">Uncharacterized protein</fullName>
    </submittedName>
</protein>
<proteinExistence type="predicted"/>
<sequence length="115" mass="12500">MRSRISLLFLGVISGLAGGQTVRFIVPTQSQTLHIEFKAYTESDQGLEEIQLTILPPESNANTVDFVNCMRGFNVGCVAGVPGSAVWTCYGITPAEFATCQKFDYDADSDVDLED</sequence>
<organism evidence="1">
    <name type="scientific">marine sediment metagenome</name>
    <dbReference type="NCBI Taxonomy" id="412755"/>
    <lineage>
        <taxon>unclassified sequences</taxon>
        <taxon>metagenomes</taxon>
        <taxon>ecological metagenomes</taxon>
    </lineage>
</organism>
<gene>
    <name evidence="1" type="ORF">LCGC14_2977160</name>
</gene>
<name>A0A0F8X7N5_9ZZZZ</name>
<accession>A0A0F8X7N5</accession>
<feature type="non-terminal residue" evidence="1">
    <location>
        <position position="115"/>
    </location>
</feature>
<reference evidence="1" key="1">
    <citation type="journal article" date="2015" name="Nature">
        <title>Complex archaea that bridge the gap between prokaryotes and eukaryotes.</title>
        <authorList>
            <person name="Spang A."/>
            <person name="Saw J.H."/>
            <person name="Jorgensen S.L."/>
            <person name="Zaremba-Niedzwiedzka K."/>
            <person name="Martijn J."/>
            <person name="Lind A.E."/>
            <person name="van Eijk R."/>
            <person name="Schleper C."/>
            <person name="Guy L."/>
            <person name="Ettema T.J."/>
        </authorList>
    </citation>
    <scope>NUCLEOTIDE SEQUENCE</scope>
</reference>
<dbReference type="EMBL" id="LAZR01060701">
    <property type="protein sequence ID" value="KKK65142.1"/>
    <property type="molecule type" value="Genomic_DNA"/>
</dbReference>
<evidence type="ECO:0000313" key="1">
    <source>
        <dbReference type="EMBL" id="KKK65142.1"/>
    </source>
</evidence>